<evidence type="ECO:0000313" key="1">
    <source>
        <dbReference type="EMBL" id="SMG31914.1"/>
    </source>
</evidence>
<gene>
    <name evidence="1" type="ORF">SAMN05660862_2221</name>
</gene>
<protein>
    <submittedName>
        <fullName evidence="1">Uncharacterized protein</fullName>
    </submittedName>
</protein>
<dbReference type="AlphaFoldDB" id="A0A1X7JUZ0"/>
<dbReference type="RefSeq" id="WP_085472941.1">
    <property type="nucleotide sequence ID" value="NZ_FXAU01000003.1"/>
</dbReference>
<organism evidence="1 2">
    <name type="scientific">Sphingobacterium psychroaquaticum</name>
    <dbReference type="NCBI Taxonomy" id="561061"/>
    <lineage>
        <taxon>Bacteria</taxon>
        <taxon>Pseudomonadati</taxon>
        <taxon>Bacteroidota</taxon>
        <taxon>Sphingobacteriia</taxon>
        <taxon>Sphingobacteriales</taxon>
        <taxon>Sphingobacteriaceae</taxon>
        <taxon>Sphingobacterium</taxon>
    </lineage>
</organism>
<accession>A0A1X7JUZ0</accession>
<name>A0A1X7JUZ0_9SPHI</name>
<sequence length="368" mass="44096">MDNKYIDGIKTTGFILENEIIQILKKEKWNIINSKYYEDDIADAPREMDILGYKVEKEKEILVYTVLLISCKKSENNIWGLISRPGKTSDPNHNYWPNTIWSNHKPILYQKGQKNFNENYYKFHEDQKTHNLMKLPDLEVFAFQELNKTTGKPQNDKAIFSSIQSLMKAQSYEMGLLAGRKKEKCVYQFNLISIVDSDLINFNIESNSKITQNSIQTEQFLSRYIIKREEQFFRIRFVKSDYFEEIIKEYNRLHLSNIKFYKEQISFFYKDVLYSYDKKQMIYEDFFFEISEYINKASKYKLNEENKIQYPYLAKYKRTLEIGMTEDKNINKLLNENQILLTKTKEALKKHFNYSGNFIFHSDDSLPF</sequence>
<evidence type="ECO:0000313" key="2">
    <source>
        <dbReference type="Proteomes" id="UP000192980"/>
    </source>
</evidence>
<dbReference type="Proteomes" id="UP000192980">
    <property type="component" value="Unassembled WGS sequence"/>
</dbReference>
<dbReference type="OrthoDB" id="2631933at2"/>
<keyword evidence="2" id="KW-1185">Reference proteome</keyword>
<proteinExistence type="predicted"/>
<dbReference type="EMBL" id="FXAU01000003">
    <property type="protein sequence ID" value="SMG31914.1"/>
    <property type="molecule type" value="Genomic_DNA"/>
</dbReference>
<reference evidence="1 2" key="1">
    <citation type="submission" date="2017-04" db="EMBL/GenBank/DDBJ databases">
        <authorList>
            <person name="Afonso C.L."/>
            <person name="Miller P.J."/>
            <person name="Scott M.A."/>
            <person name="Spackman E."/>
            <person name="Goraichik I."/>
            <person name="Dimitrov K.M."/>
            <person name="Suarez D.L."/>
            <person name="Swayne D.E."/>
        </authorList>
    </citation>
    <scope>NUCLEOTIDE SEQUENCE [LARGE SCALE GENOMIC DNA]</scope>
    <source>
        <strain evidence="1 2">DSM 22418</strain>
    </source>
</reference>